<dbReference type="AlphaFoldDB" id="A0A3P3XKY3"/>
<evidence type="ECO:0000256" key="2">
    <source>
        <dbReference type="ARBA" id="ARBA00022679"/>
    </source>
</evidence>
<dbReference type="InterPro" id="IPR050087">
    <property type="entry name" value="AON_synthase_class-II"/>
</dbReference>
<dbReference type="Gene3D" id="3.40.640.10">
    <property type="entry name" value="Type I PLP-dependent aspartate aminotransferase-like (Major domain)"/>
    <property type="match status" value="1"/>
</dbReference>
<reference evidence="6" key="1">
    <citation type="submission" date="2017-02" db="EMBL/GenBank/DDBJ databases">
        <authorList>
            <person name="Regsiter A."/>
            <person name="William W."/>
        </authorList>
    </citation>
    <scope>NUCLEOTIDE SEQUENCE</scope>
    <source>
        <strain evidence="6">Bib</strain>
    </source>
</reference>
<accession>A0A3P3XKY3</accession>
<keyword evidence="3 4" id="KW-0663">Pyridoxal phosphate</keyword>
<keyword evidence="6" id="KW-0012">Acyltransferase</keyword>
<dbReference type="EC" id="2.3.1.47" evidence="6"/>
<dbReference type="InterPro" id="IPR004839">
    <property type="entry name" value="Aminotransferase_I/II_large"/>
</dbReference>
<dbReference type="Gene3D" id="3.90.1150.10">
    <property type="entry name" value="Aspartate Aminotransferase, domain 1"/>
    <property type="match status" value="1"/>
</dbReference>
<evidence type="ECO:0000256" key="1">
    <source>
        <dbReference type="ARBA" id="ARBA00001933"/>
    </source>
</evidence>
<comment type="similarity">
    <text evidence="4">Belongs to the class-II pyridoxal-phosphate-dependent aminotransferase family.</text>
</comment>
<dbReference type="Pfam" id="PF00155">
    <property type="entry name" value="Aminotran_1_2"/>
    <property type="match status" value="1"/>
</dbReference>
<evidence type="ECO:0000259" key="5">
    <source>
        <dbReference type="Pfam" id="PF00155"/>
    </source>
</evidence>
<dbReference type="InterPro" id="IPR001917">
    <property type="entry name" value="Aminotrans_II_pyridoxalP_BS"/>
</dbReference>
<dbReference type="GO" id="GO:0008710">
    <property type="term" value="F:8-amino-7-oxononanoate synthase activity"/>
    <property type="evidence" value="ECO:0007669"/>
    <property type="project" value="UniProtKB-EC"/>
</dbReference>
<dbReference type="InterPro" id="IPR015424">
    <property type="entry name" value="PyrdxlP-dep_Trfase"/>
</dbReference>
<dbReference type="GO" id="GO:0030170">
    <property type="term" value="F:pyridoxal phosphate binding"/>
    <property type="evidence" value="ECO:0007669"/>
    <property type="project" value="InterPro"/>
</dbReference>
<dbReference type="PANTHER" id="PTHR13693">
    <property type="entry name" value="CLASS II AMINOTRANSFERASE/8-AMINO-7-OXONONANOATE SYNTHASE"/>
    <property type="match status" value="1"/>
</dbReference>
<dbReference type="CDD" id="cd06454">
    <property type="entry name" value="KBL_like"/>
    <property type="match status" value="1"/>
</dbReference>
<evidence type="ECO:0000256" key="4">
    <source>
        <dbReference type="RuleBase" id="RU003693"/>
    </source>
</evidence>
<dbReference type="InterPro" id="IPR015422">
    <property type="entry name" value="PyrdxlP-dep_Trfase_small"/>
</dbReference>
<organism evidence="6">
    <name type="scientific">uncultured spirochete</name>
    <dbReference type="NCBI Taxonomy" id="156406"/>
    <lineage>
        <taxon>Bacteria</taxon>
        <taxon>Pseudomonadati</taxon>
        <taxon>Spirochaetota</taxon>
        <taxon>Spirochaetia</taxon>
        <taxon>Spirochaetales</taxon>
        <taxon>environmental samples</taxon>
    </lineage>
</organism>
<protein>
    <submittedName>
        <fullName evidence="6">8-amino-7-oxononanoate synthase</fullName>
        <ecNumber evidence="6">2.3.1.47</ecNumber>
    </submittedName>
</protein>
<name>A0A3P3XKY3_9SPIR</name>
<evidence type="ECO:0000256" key="3">
    <source>
        <dbReference type="ARBA" id="ARBA00022898"/>
    </source>
</evidence>
<dbReference type="PROSITE" id="PS00599">
    <property type="entry name" value="AA_TRANSFER_CLASS_2"/>
    <property type="match status" value="1"/>
</dbReference>
<dbReference type="SUPFAM" id="SSF53383">
    <property type="entry name" value="PLP-dependent transferases"/>
    <property type="match status" value="1"/>
</dbReference>
<proteinExistence type="inferred from homology"/>
<gene>
    <name evidence="6" type="ORF">SPIROBIBN47_310016</name>
</gene>
<evidence type="ECO:0000313" key="6">
    <source>
        <dbReference type="EMBL" id="SLM14064.1"/>
    </source>
</evidence>
<dbReference type="PANTHER" id="PTHR13693:SF3">
    <property type="entry name" value="LD36009P"/>
    <property type="match status" value="1"/>
</dbReference>
<dbReference type="EMBL" id="FWDM01000025">
    <property type="protein sequence ID" value="SLM14064.1"/>
    <property type="molecule type" value="Genomic_DNA"/>
</dbReference>
<sequence length="392" mass="43164">MDIFQKCFDFDLDKQAMEKGLYPYFQPLDGLEGTEAVFHGRRLIMIGSNNYLGLTMHPKVREAARKALEEFGPSCTGSRFLNGTLKLHEELEARLAAFVGKDAALVFSTGMQTNLGAISALIGRNDVVITDKDDHASIVDGCRLGIGEMKRYVHGDLDQLERILQKIPPESGAMVVVDGVFSMGGDIVDLPKLVDVCHRYGARLYVDDAHSLGVLGGGRGTAWHFGLTDKVDLIMGTFSKSFASLGGFVAGDKDVINYIKHTARSFIFSASLPAPNAMAAFAALEVMETEPEHVQRLWENAHFMMKGFRELGFNIGNTQTPIIPVIIGEDETCFRFWKELFDGGVYTNPVISPAVPEGMALLRTSYMATHTKEQLQRALDIFEKAGKKFGII</sequence>
<comment type="cofactor">
    <cofactor evidence="1 4">
        <name>pyridoxal 5'-phosphate</name>
        <dbReference type="ChEBI" id="CHEBI:597326"/>
    </cofactor>
</comment>
<dbReference type="InterPro" id="IPR015421">
    <property type="entry name" value="PyrdxlP-dep_Trfase_major"/>
</dbReference>
<keyword evidence="2 6" id="KW-0808">Transferase</keyword>
<feature type="domain" description="Aminotransferase class I/classII large" evidence="5">
    <location>
        <begin position="44"/>
        <end position="380"/>
    </location>
</feature>